<reference evidence="2" key="1">
    <citation type="submission" date="2013-07" db="EMBL/GenBank/DDBJ databases">
        <title>The Genome Sequence of Cryptococcus dejecticola CBS10117.</title>
        <authorList>
            <consortium name="The Broad Institute Genome Sequencing Platform"/>
            <person name="Cuomo C."/>
            <person name="Litvintseva A."/>
            <person name="Chen Y."/>
            <person name="Heitman J."/>
            <person name="Sun S."/>
            <person name="Springer D."/>
            <person name="Dromer F."/>
            <person name="Young S.K."/>
            <person name="Zeng Q."/>
            <person name="Gargeya S."/>
            <person name="Fitzgerald M."/>
            <person name="Abouelleil A."/>
            <person name="Alvarado L."/>
            <person name="Berlin A.M."/>
            <person name="Chapman S.B."/>
            <person name="Dewar J."/>
            <person name="Goldberg J."/>
            <person name="Griggs A."/>
            <person name="Gujja S."/>
            <person name="Hansen M."/>
            <person name="Howarth C."/>
            <person name="Imamovic A."/>
            <person name="Larimer J."/>
            <person name="McCowan C."/>
            <person name="Murphy C."/>
            <person name="Pearson M."/>
            <person name="Priest M."/>
            <person name="Roberts A."/>
            <person name="Saif S."/>
            <person name="Shea T."/>
            <person name="Sykes S."/>
            <person name="Wortman J."/>
            <person name="Nusbaum C."/>
            <person name="Birren B."/>
        </authorList>
    </citation>
    <scope>NUCLEOTIDE SEQUENCE [LARGE SCALE GENOMIC DNA]</scope>
    <source>
        <strain evidence="2">CBS 10117</strain>
    </source>
</reference>
<organism evidence="2">
    <name type="scientific">Kwoniella dejecticola CBS 10117</name>
    <dbReference type="NCBI Taxonomy" id="1296121"/>
    <lineage>
        <taxon>Eukaryota</taxon>
        <taxon>Fungi</taxon>
        <taxon>Dikarya</taxon>
        <taxon>Basidiomycota</taxon>
        <taxon>Agaricomycotina</taxon>
        <taxon>Tremellomycetes</taxon>
        <taxon>Tremellales</taxon>
        <taxon>Cryptococcaceae</taxon>
        <taxon>Kwoniella</taxon>
    </lineage>
</organism>
<dbReference type="GeneID" id="28964069"/>
<reference evidence="3" key="3">
    <citation type="submission" date="2024-02" db="EMBL/GenBank/DDBJ databases">
        <title>Comparative genomics of Cryptococcus and Kwoniella reveals pathogenesis evolution and contrasting modes of karyotype evolution via chromosome fusion or intercentromeric recombination.</title>
        <authorList>
            <person name="Coelho M.A."/>
            <person name="David-Palma M."/>
            <person name="Shea T."/>
            <person name="Bowers K."/>
            <person name="McGinley-Smith S."/>
            <person name="Mohammad A.W."/>
            <person name="Gnirke A."/>
            <person name="Yurkov A.M."/>
            <person name="Nowrousian M."/>
            <person name="Sun S."/>
            <person name="Cuomo C.A."/>
            <person name="Heitman J."/>
        </authorList>
    </citation>
    <scope>NUCLEOTIDE SEQUENCE</scope>
    <source>
        <strain evidence="3">CBS 10117</strain>
    </source>
</reference>
<evidence type="ECO:0000313" key="3">
    <source>
        <dbReference type="EMBL" id="WWC57835.1"/>
    </source>
</evidence>
<dbReference type="VEuPathDB" id="FungiDB:I303_00370"/>
<proteinExistence type="predicted"/>
<evidence type="ECO:0000256" key="1">
    <source>
        <dbReference type="SAM" id="MobiDB-lite"/>
    </source>
</evidence>
<evidence type="ECO:0000313" key="4">
    <source>
        <dbReference type="Proteomes" id="UP000078595"/>
    </source>
</evidence>
<dbReference type="RefSeq" id="XP_018266395.1">
    <property type="nucleotide sequence ID" value="XM_018403741.1"/>
</dbReference>
<accession>A0A1A6AEV2</accession>
<dbReference type="KEGG" id="kdj:28964069"/>
<name>A0A1A6AEV2_9TREE</name>
<protein>
    <submittedName>
        <fullName evidence="2">Uncharacterized protein</fullName>
    </submittedName>
</protein>
<reference evidence="3" key="2">
    <citation type="submission" date="2013-07" db="EMBL/GenBank/DDBJ databases">
        <authorList>
            <consortium name="The Broad Institute Genome Sequencing Platform"/>
            <person name="Cuomo C."/>
            <person name="Litvintseva A."/>
            <person name="Chen Y."/>
            <person name="Heitman J."/>
            <person name="Sun S."/>
            <person name="Springer D."/>
            <person name="Dromer F."/>
            <person name="Young S.K."/>
            <person name="Zeng Q."/>
            <person name="Gargeya S."/>
            <person name="Fitzgerald M."/>
            <person name="Abouelleil A."/>
            <person name="Alvarado L."/>
            <person name="Berlin A.M."/>
            <person name="Chapman S.B."/>
            <person name="Dewar J."/>
            <person name="Goldberg J."/>
            <person name="Griggs A."/>
            <person name="Gujja S."/>
            <person name="Hansen M."/>
            <person name="Howarth C."/>
            <person name="Imamovic A."/>
            <person name="Larimer J."/>
            <person name="McCowan C."/>
            <person name="Murphy C."/>
            <person name="Pearson M."/>
            <person name="Priest M."/>
            <person name="Roberts A."/>
            <person name="Saif S."/>
            <person name="Shea T."/>
            <person name="Sykes S."/>
            <person name="Wortman J."/>
            <person name="Nusbaum C."/>
            <person name="Birren B."/>
        </authorList>
    </citation>
    <scope>NUCLEOTIDE SEQUENCE</scope>
    <source>
        <strain evidence="3">CBS 10117</strain>
    </source>
</reference>
<dbReference type="EMBL" id="KI894027">
    <property type="protein sequence ID" value="OBR88553.1"/>
    <property type="molecule type" value="Genomic_DNA"/>
</dbReference>
<dbReference type="EMBL" id="CP144530">
    <property type="protein sequence ID" value="WWC57835.1"/>
    <property type="molecule type" value="Genomic_DNA"/>
</dbReference>
<gene>
    <name evidence="2" type="ORF">I303_00370</name>
    <name evidence="3" type="ORF">I303_100370</name>
</gene>
<dbReference type="Proteomes" id="UP000078595">
    <property type="component" value="Chromosome 1"/>
</dbReference>
<sequence length="109" mass="11962">MSSESEFDSRGTFTHTSLDDTGTKQTITIYTNPDKIREIWDDGKGMSYVDAYPPPVPSGGWTGEAATRPSGPQLSKESAWNKVFGSVFDSEDDREYRGDSNISTATIVD</sequence>
<feature type="region of interest" description="Disordered" evidence="1">
    <location>
        <begin position="1"/>
        <end position="23"/>
    </location>
</feature>
<keyword evidence="4" id="KW-1185">Reference proteome</keyword>
<dbReference type="AlphaFoldDB" id="A0A1A6AEV2"/>
<evidence type="ECO:0000313" key="2">
    <source>
        <dbReference type="EMBL" id="OBR88553.1"/>
    </source>
</evidence>